<dbReference type="EMBL" id="ML977312">
    <property type="protein sequence ID" value="KAF2121683.1"/>
    <property type="molecule type" value="Genomic_DNA"/>
</dbReference>
<evidence type="ECO:0000256" key="1">
    <source>
        <dbReference type="ARBA" id="ARBA00004141"/>
    </source>
</evidence>
<feature type="transmembrane region" description="Helical" evidence="10">
    <location>
        <begin position="656"/>
        <end position="677"/>
    </location>
</feature>
<evidence type="ECO:0000256" key="5">
    <source>
        <dbReference type="ARBA" id="ARBA00022741"/>
    </source>
</evidence>
<gene>
    <name evidence="12" type="ORF">BDV96DRAFT_618969</name>
</gene>
<feature type="transmembrane region" description="Helical" evidence="10">
    <location>
        <begin position="1200"/>
        <end position="1223"/>
    </location>
</feature>
<dbReference type="InterPro" id="IPR034001">
    <property type="entry name" value="ABCG_PDR_1"/>
</dbReference>
<dbReference type="CDD" id="cd03233">
    <property type="entry name" value="ABCG_PDR_domain1"/>
    <property type="match status" value="1"/>
</dbReference>
<protein>
    <submittedName>
        <fullName evidence="12">AtrD, ABC-transporter</fullName>
    </submittedName>
</protein>
<feature type="region of interest" description="Disordered" evidence="9">
    <location>
        <begin position="1"/>
        <end position="29"/>
    </location>
</feature>
<dbReference type="GO" id="GO:0016887">
    <property type="term" value="F:ATP hydrolysis activity"/>
    <property type="evidence" value="ECO:0007669"/>
    <property type="project" value="InterPro"/>
</dbReference>
<dbReference type="GO" id="GO:0140359">
    <property type="term" value="F:ABC-type transporter activity"/>
    <property type="evidence" value="ECO:0007669"/>
    <property type="project" value="InterPro"/>
</dbReference>
<keyword evidence="7 10" id="KW-1133">Transmembrane helix</keyword>
<evidence type="ECO:0000256" key="3">
    <source>
        <dbReference type="ARBA" id="ARBA00022448"/>
    </source>
</evidence>
<dbReference type="InterPro" id="IPR003439">
    <property type="entry name" value="ABC_transporter-like_ATP-bd"/>
</dbReference>
<organism evidence="12 13">
    <name type="scientific">Lophiotrema nucula</name>
    <dbReference type="NCBI Taxonomy" id="690887"/>
    <lineage>
        <taxon>Eukaryota</taxon>
        <taxon>Fungi</taxon>
        <taxon>Dikarya</taxon>
        <taxon>Ascomycota</taxon>
        <taxon>Pezizomycotina</taxon>
        <taxon>Dothideomycetes</taxon>
        <taxon>Pleosporomycetidae</taxon>
        <taxon>Pleosporales</taxon>
        <taxon>Lophiotremataceae</taxon>
        <taxon>Lophiotrema</taxon>
    </lineage>
</organism>
<dbReference type="InterPro" id="IPR013525">
    <property type="entry name" value="ABC2_TM"/>
</dbReference>
<evidence type="ECO:0000256" key="8">
    <source>
        <dbReference type="ARBA" id="ARBA00023136"/>
    </source>
</evidence>
<dbReference type="Pfam" id="PF06422">
    <property type="entry name" value="PDR_CDR"/>
    <property type="match status" value="1"/>
</dbReference>
<feature type="transmembrane region" description="Helical" evidence="10">
    <location>
        <begin position="481"/>
        <end position="505"/>
    </location>
</feature>
<comment type="subcellular location">
    <subcellularLocation>
        <location evidence="1">Membrane</location>
        <topology evidence="1">Multi-pass membrane protein</topology>
    </subcellularLocation>
</comment>
<keyword evidence="3" id="KW-0813">Transport</keyword>
<dbReference type="Pfam" id="PF00005">
    <property type="entry name" value="ABC_tran"/>
    <property type="match status" value="2"/>
</dbReference>
<feature type="transmembrane region" description="Helical" evidence="10">
    <location>
        <begin position="1111"/>
        <end position="1130"/>
    </location>
</feature>
<dbReference type="Proteomes" id="UP000799770">
    <property type="component" value="Unassembled WGS sequence"/>
</dbReference>
<dbReference type="SMART" id="SM00382">
    <property type="entry name" value="AAA"/>
    <property type="match status" value="2"/>
</dbReference>
<keyword evidence="6" id="KW-0067">ATP-binding</keyword>
<feature type="transmembrane region" description="Helical" evidence="10">
    <location>
        <begin position="549"/>
        <end position="572"/>
    </location>
</feature>
<accession>A0A6A5ZS35</accession>
<feature type="transmembrane region" description="Helical" evidence="10">
    <location>
        <begin position="1150"/>
        <end position="1180"/>
    </location>
</feature>
<dbReference type="Gene3D" id="3.40.50.300">
    <property type="entry name" value="P-loop containing nucleotide triphosphate hydrolases"/>
    <property type="match status" value="2"/>
</dbReference>
<feature type="domain" description="ABC transporter" evidence="11">
    <location>
        <begin position="54"/>
        <end position="300"/>
    </location>
</feature>
<dbReference type="InterPro" id="IPR003593">
    <property type="entry name" value="AAA+_ATPase"/>
</dbReference>
<feature type="domain" description="ABC transporter" evidence="11">
    <location>
        <begin position="742"/>
        <end position="986"/>
    </location>
</feature>
<dbReference type="InterPro" id="IPR017871">
    <property type="entry name" value="ABC_transporter-like_CS"/>
</dbReference>
<evidence type="ECO:0000256" key="7">
    <source>
        <dbReference type="ARBA" id="ARBA00022989"/>
    </source>
</evidence>
<dbReference type="GO" id="GO:0005524">
    <property type="term" value="F:ATP binding"/>
    <property type="evidence" value="ECO:0007669"/>
    <property type="project" value="UniProtKB-KW"/>
</dbReference>
<keyword evidence="13" id="KW-1185">Reference proteome</keyword>
<keyword evidence="5" id="KW-0547">Nucleotide-binding</keyword>
<feature type="compositionally biased region" description="Basic and acidic residues" evidence="9">
    <location>
        <begin position="8"/>
        <end position="23"/>
    </location>
</feature>
<name>A0A6A5ZS35_9PLEO</name>
<sequence>MMDMSNQEQRHRGSRRESRDQDFNQHQNKSLTGTTVSFKKLQARVGSYFNAFGTQVKNLISANRTPSSLILLPMDGLVRCSEMLLVLGRPGSGSSTFLKTIAGNTHGFAVSEDAVINYEGIPYHEMHAEHKAETRYVAEMDIHFPELTLGQTLEFAVRARPRNAHSPQYITGNAISVASLFNLQQSFDTLMGNDMIRGVSGGEKKRVSIAEAYVGGSPIQCWDKCTRGLDSSTALDFVKLLRSTADEQKSTVMVSIYQTSEAMYNCFDKVMLLYEGRQIYFGPISTAAQYFTALGFVHQPRCTTADFLTSVTAPAERIIAKDFENSAPRSAEDFERCWQQSLERSALAREIEEFNAMYPPIQSKKYSSFRWVTRYPATRFALSPGQQVTICLKRALQRLRNNSSATISAILGNAIIGIIIGSIFYDLDESSASMDRRALLIFFSIMLNACASGYEILTIWAQRPIVEKHDRYSFSLPVTEAIASMICDLPNKILTSLLFSVAVYFMSNLRRTPGAFFVFYVFSFAALLTMSMVFRMMGSLSKRIEQSMAPGAIMTINFLIYTGFVVPVPYMVPWFGWMRFINPIAYAYESLMINEFNKRSFPCTNFVPSGPGYSSVGMEFKTCNLIGARPGEGFVEGSDYVLEKYAYRAQHLWRNFGLLLALMIGYCAIYLLGVALIPVEKGKGEVLLFPRHVLRKDKMNEDEEQVVPNETIIDAVKDEVSVVDCSPEENLFASLQKHATEFTWSNLCYNIRVSGKKSRPILQDIDGWVKQGSLTALMGATGAGKTTLLDVLSSRVSQGTTTGDIRMNGTRRDQSFQRETGYVQQADVHVPTATVREALLFSALLRQPNTRPACEKRQYVDHILRVLDMKSYAEAVIGVPGEGLNVEQRRRLSIAVELVARPERLLFLDEPTSGLDSQTAWSICTLLRRLADSGIAVLCTIHQPSSQLLAMFDQLLLLEQGGRTLYFGDLGHEGSSMISYFEKNGARGIKADENPAEWMLDVTGATPSSQNHILWADTWSRSLERQKVRSNISEILDKQQDGTNPNLSLQTYEHAASYMLQFRLVLKRLFQEYWRTPEYIYSKIALCTGVAFFNGFSFYMMTKDIQGITNVIFSIFILTVLYGNVAQQIIPRFVSSRALFEAREMRSKTFSWAVFVASHIAVELVWQTVTSLLVFVAWYFPIGLWRNGNDGFATSERAGILFLFVWGFCLFTSTFTHAIGAAIEHAETAVSLLQLLIYLCIIFCGVLVKPLELPRFWKFMYRVSPLTYLIQGMASASLGDTAITCSPAELLFVEPPSGENCTGYLSEYTTMVGGYISNPDARDWCQICPVGTTNTILAKFDIDVGARWRYFGIFCLYCVVNIGATFLFFWLARVPKAAHRRGT</sequence>
<proteinExistence type="inferred from homology"/>
<dbReference type="InterPro" id="IPR010929">
    <property type="entry name" value="PDR_CDR_ABC"/>
</dbReference>
<keyword evidence="4 10" id="KW-0812">Transmembrane</keyword>
<dbReference type="FunFam" id="3.40.50.300:FF:000054">
    <property type="entry name" value="ABC multidrug transporter atrF"/>
    <property type="match status" value="1"/>
</dbReference>
<feature type="transmembrane region" description="Helical" evidence="10">
    <location>
        <begin position="1079"/>
        <end position="1099"/>
    </location>
</feature>
<feature type="transmembrane region" description="Helical" evidence="10">
    <location>
        <begin position="407"/>
        <end position="427"/>
    </location>
</feature>
<evidence type="ECO:0000256" key="2">
    <source>
        <dbReference type="ARBA" id="ARBA00006012"/>
    </source>
</evidence>
<feature type="transmembrane region" description="Helical" evidence="10">
    <location>
        <begin position="517"/>
        <end position="537"/>
    </location>
</feature>
<dbReference type="InterPro" id="IPR034003">
    <property type="entry name" value="ABCG_PDR_2"/>
</dbReference>
<dbReference type="PANTHER" id="PTHR19241">
    <property type="entry name" value="ATP-BINDING CASSETTE TRANSPORTER"/>
    <property type="match status" value="1"/>
</dbReference>
<feature type="transmembrane region" description="Helical" evidence="10">
    <location>
        <begin position="1229"/>
        <end position="1248"/>
    </location>
</feature>
<dbReference type="GO" id="GO:0016020">
    <property type="term" value="C:membrane"/>
    <property type="evidence" value="ECO:0007669"/>
    <property type="project" value="UniProtKB-SubCell"/>
</dbReference>
<reference evidence="12" key="1">
    <citation type="journal article" date="2020" name="Stud. Mycol.">
        <title>101 Dothideomycetes genomes: a test case for predicting lifestyles and emergence of pathogens.</title>
        <authorList>
            <person name="Haridas S."/>
            <person name="Albert R."/>
            <person name="Binder M."/>
            <person name="Bloem J."/>
            <person name="Labutti K."/>
            <person name="Salamov A."/>
            <person name="Andreopoulos B."/>
            <person name="Baker S."/>
            <person name="Barry K."/>
            <person name="Bills G."/>
            <person name="Bluhm B."/>
            <person name="Cannon C."/>
            <person name="Castanera R."/>
            <person name="Culley D."/>
            <person name="Daum C."/>
            <person name="Ezra D."/>
            <person name="Gonzalez J."/>
            <person name="Henrissat B."/>
            <person name="Kuo A."/>
            <person name="Liang C."/>
            <person name="Lipzen A."/>
            <person name="Lutzoni F."/>
            <person name="Magnuson J."/>
            <person name="Mondo S."/>
            <person name="Nolan M."/>
            <person name="Ohm R."/>
            <person name="Pangilinan J."/>
            <person name="Park H.-J."/>
            <person name="Ramirez L."/>
            <person name="Alfaro M."/>
            <person name="Sun H."/>
            <person name="Tritt A."/>
            <person name="Yoshinaga Y."/>
            <person name="Zwiers L.-H."/>
            <person name="Turgeon B."/>
            <person name="Goodwin S."/>
            <person name="Spatafora J."/>
            <person name="Crous P."/>
            <person name="Grigoriev I."/>
        </authorList>
    </citation>
    <scope>NUCLEOTIDE SEQUENCE</scope>
    <source>
        <strain evidence="12">CBS 627.86</strain>
    </source>
</reference>
<feature type="transmembrane region" description="Helical" evidence="10">
    <location>
        <begin position="1350"/>
        <end position="1372"/>
    </location>
</feature>
<evidence type="ECO:0000313" key="13">
    <source>
        <dbReference type="Proteomes" id="UP000799770"/>
    </source>
</evidence>
<dbReference type="PROSITE" id="PS50893">
    <property type="entry name" value="ABC_TRANSPORTER_2"/>
    <property type="match status" value="2"/>
</dbReference>
<evidence type="ECO:0000256" key="9">
    <source>
        <dbReference type="SAM" id="MobiDB-lite"/>
    </source>
</evidence>
<keyword evidence="8 10" id="KW-0472">Membrane</keyword>
<dbReference type="OrthoDB" id="245989at2759"/>
<dbReference type="PROSITE" id="PS00211">
    <property type="entry name" value="ABC_TRANSPORTER_1"/>
    <property type="match status" value="1"/>
</dbReference>
<evidence type="ECO:0000256" key="4">
    <source>
        <dbReference type="ARBA" id="ARBA00022692"/>
    </source>
</evidence>
<dbReference type="InterPro" id="IPR027417">
    <property type="entry name" value="P-loop_NTPase"/>
</dbReference>
<feature type="transmembrane region" description="Helical" evidence="10">
    <location>
        <begin position="439"/>
        <end position="461"/>
    </location>
</feature>
<evidence type="ECO:0000256" key="10">
    <source>
        <dbReference type="SAM" id="Phobius"/>
    </source>
</evidence>
<evidence type="ECO:0000256" key="6">
    <source>
        <dbReference type="ARBA" id="ARBA00022840"/>
    </source>
</evidence>
<evidence type="ECO:0000313" key="12">
    <source>
        <dbReference type="EMBL" id="KAF2121683.1"/>
    </source>
</evidence>
<dbReference type="CDD" id="cd03232">
    <property type="entry name" value="ABCG_PDR_domain2"/>
    <property type="match status" value="1"/>
</dbReference>
<dbReference type="SUPFAM" id="SSF52540">
    <property type="entry name" value="P-loop containing nucleoside triphosphate hydrolases"/>
    <property type="match status" value="2"/>
</dbReference>
<dbReference type="Pfam" id="PF01061">
    <property type="entry name" value="ABC2_membrane"/>
    <property type="match status" value="2"/>
</dbReference>
<evidence type="ECO:0000259" key="11">
    <source>
        <dbReference type="PROSITE" id="PS50893"/>
    </source>
</evidence>
<comment type="similarity">
    <text evidence="2">Belongs to the ABC transporter superfamily. ABCG family. PDR (TC 3.A.1.205) subfamily.</text>
</comment>